<reference evidence="2" key="1">
    <citation type="submission" date="2024-05" db="EMBL/GenBank/DDBJ databases">
        <title>Genome sequencing of novel strain.</title>
        <authorList>
            <person name="Ganbat D."/>
            <person name="Ganbat S."/>
            <person name="Lee S.-J."/>
        </authorList>
    </citation>
    <scope>NUCLEOTIDE SEQUENCE</scope>
    <source>
        <strain evidence="2">SMD15-11</strain>
    </source>
</reference>
<dbReference type="RefSeq" id="WP_369600338.1">
    <property type="nucleotide sequence ID" value="NZ_CP154858.1"/>
</dbReference>
<dbReference type="EMBL" id="CP154858">
    <property type="protein sequence ID" value="XDT71303.1"/>
    <property type="molecule type" value="Genomic_DNA"/>
</dbReference>
<feature type="transmembrane region" description="Helical" evidence="1">
    <location>
        <begin position="90"/>
        <end position="111"/>
    </location>
</feature>
<keyword evidence="1" id="KW-0812">Transmembrane</keyword>
<keyword evidence="1" id="KW-1133">Transmembrane helix</keyword>
<proteinExistence type="predicted"/>
<organism evidence="2">
    <name type="scientific">Thermohahella caldifontis</name>
    <dbReference type="NCBI Taxonomy" id="3142973"/>
    <lineage>
        <taxon>Bacteria</taxon>
        <taxon>Pseudomonadati</taxon>
        <taxon>Pseudomonadota</taxon>
        <taxon>Gammaproteobacteria</taxon>
        <taxon>Oceanospirillales</taxon>
        <taxon>Hahellaceae</taxon>
        <taxon>Thermohahella</taxon>
    </lineage>
</organism>
<feature type="transmembrane region" description="Helical" evidence="1">
    <location>
        <begin position="62"/>
        <end position="84"/>
    </location>
</feature>
<keyword evidence="1" id="KW-0472">Membrane</keyword>
<gene>
    <name evidence="2" type="ORF">AAIA72_10855</name>
</gene>
<sequence>MERESHSGPRIIGQPRVRVIDKPGTRVIDHTPGNTDAGGTGKSEARQYKTFFRASRPWCYPLLKWATLFSPALLLLFVMDLPWLDARFELFSGIFLTLLALWILAHVYTLVRIMIRPPEDAPHFRQLAVLRCLPWLFIGIFPVQTAVAFTEATLDALFTPLVHVTFRFDENYSYPAELRALLRIRDVEITPGSAANPLQFRRPDPFVPAAHQTEETLVHLLLGKTERLAPRVSDLPDALDPLKGRQDYPSLAVRPGEGTYNALLQRCTFPLHAKIPEDYQRFLERTLEVQFGTVNLEPVLMTPPRHPSHARPDNSSCLLSDGRDLPVLVSLTYPLLFLRNEGYTLTTEVRTEFFVDVRRLNQAWRVAF</sequence>
<evidence type="ECO:0000313" key="2">
    <source>
        <dbReference type="EMBL" id="XDT71303.1"/>
    </source>
</evidence>
<accession>A0AB39USJ3</accession>
<feature type="transmembrane region" description="Helical" evidence="1">
    <location>
        <begin position="132"/>
        <end position="150"/>
    </location>
</feature>
<evidence type="ECO:0000256" key="1">
    <source>
        <dbReference type="SAM" id="Phobius"/>
    </source>
</evidence>
<dbReference type="AlphaFoldDB" id="A0AB39USJ3"/>
<name>A0AB39USJ3_9GAMM</name>
<dbReference type="KEGG" id="tcd:AAIA72_10855"/>
<protein>
    <submittedName>
        <fullName evidence="2">Uncharacterized protein</fullName>
    </submittedName>
</protein>